<organism evidence="1 2">
    <name type="scientific">Dawidia soli</name>
    <dbReference type="NCBI Taxonomy" id="2782352"/>
    <lineage>
        <taxon>Bacteria</taxon>
        <taxon>Pseudomonadati</taxon>
        <taxon>Bacteroidota</taxon>
        <taxon>Cytophagia</taxon>
        <taxon>Cytophagales</taxon>
        <taxon>Chryseotaleaceae</taxon>
        <taxon>Dawidia</taxon>
    </lineage>
</organism>
<gene>
    <name evidence="1" type="ORF">KK078_21515</name>
</gene>
<dbReference type="CDD" id="cd20691">
    <property type="entry name" value="CdiI_EC536-like"/>
    <property type="match status" value="1"/>
</dbReference>
<dbReference type="EMBL" id="JAHESC010000036">
    <property type="protein sequence ID" value="MBT1689159.1"/>
    <property type="molecule type" value="Genomic_DNA"/>
</dbReference>
<evidence type="ECO:0000313" key="1">
    <source>
        <dbReference type="EMBL" id="MBT1689159.1"/>
    </source>
</evidence>
<dbReference type="RefSeq" id="WP_254092384.1">
    <property type="nucleotide sequence ID" value="NZ_JAHESC010000036.1"/>
</dbReference>
<keyword evidence="2" id="KW-1185">Reference proteome</keyword>
<accession>A0AAP2DBY9</accession>
<protein>
    <submittedName>
        <fullName evidence="1">Uncharacterized protein</fullName>
    </submittedName>
</protein>
<reference evidence="1 2" key="1">
    <citation type="submission" date="2021-05" db="EMBL/GenBank/DDBJ databases">
        <title>A Polyphasic approach of four new species of the genus Ohtaekwangia: Ohtaekwangia histidinii sp. nov., Ohtaekwangia cretensis sp. nov., Ohtaekwangia indiensis sp. nov., Ohtaekwangia reichenbachii sp. nov. from diverse environment.</title>
        <authorList>
            <person name="Octaviana S."/>
        </authorList>
    </citation>
    <scope>NUCLEOTIDE SEQUENCE [LARGE SCALE GENOMIC DNA]</scope>
    <source>
        <strain evidence="1 2">PWU37</strain>
    </source>
</reference>
<sequence>MKSHPTAKSIVPHQTLEQLESDFWGEPPVGVSSLVSKCYELRRKRINDFEAGDFRILIGQQIGLPFLVPFAINLLDDNAFIEGDYYEGDLLKSVLTINPEFWKANPELKENITRIFERNKDTLTHEAPIDQKIKAELIEAYSNLLSLR</sequence>
<dbReference type="Pfam" id="PF18616">
    <property type="entry name" value="CdiI_3"/>
    <property type="match status" value="1"/>
</dbReference>
<comment type="caution">
    <text evidence="1">The sequence shown here is derived from an EMBL/GenBank/DDBJ whole genome shotgun (WGS) entry which is preliminary data.</text>
</comment>
<dbReference type="AlphaFoldDB" id="A0AAP2DBY9"/>
<dbReference type="InterPro" id="IPR040547">
    <property type="entry name" value="CdiI"/>
</dbReference>
<evidence type="ECO:0000313" key="2">
    <source>
        <dbReference type="Proteomes" id="UP001319180"/>
    </source>
</evidence>
<name>A0AAP2DBY9_9BACT</name>
<proteinExistence type="predicted"/>
<dbReference type="Proteomes" id="UP001319180">
    <property type="component" value="Unassembled WGS sequence"/>
</dbReference>